<organism evidence="3 4">
    <name type="scientific">Larinioides sclopetarius</name>
    <dbReference type="NCBI Taxonomy" id="280406"/>
    <lineage>
        <taxon>Eukaryota</taxon>
        <taxon>Metazoa</taxon>
        <taxon>Ecdysozoa</taxon>
        <taxon>Arthropoda</taxon>
        <taxon>Chelicerata</taxon>
        <taxon>Arachnida</taxon>
        <taxon>Araneae</taxon>
        <taxon>Araneomorphae</taxon>
        <taxon>Entelegynae</taxon>
        <taxon>Araneoidea</taxon>
        <taxon>Araneidae</taxon>
        <taxon>Larinioides</taxon>
    </lineage>
</organism>
<evidence type="ECO:0000256" key="2">
    <source>
        <dbReference type="SAM" id="SignalP"/>
    </source>
</evidence>
<keyword evidence="2" id="KW-0732">Signal</keyword>
<comment type="caution">
    <text evidence="3">The sequence shown here is derived from an EMBL/GenBank/DDBJ whole genome shotgun (WGS) entry which is preliminary data.</text>
</comment>
<evidence type="ECO:0000313" key="4">
    <source>
        <dbReference type="Proteomes" id="UP001497382"/>
    </source>
</evidence>
<name>A0AAV1ZVI8_9ARAC</name>
<dbReference type="EMBL" id="CAXIEN010000088">
    <property type="protein sequence ID" value="CAL1275830.1"/>
    <property type="molecule type" value="Genomic_DNA"/>
</dbReference>
<proteinExistence type="predicted"/>
<evidence type="ECO:0000313" key="3">
    <source>
        <dbReference type="EMBL" id="CAL1275830.1"/>
    </source>
</evidence>
<accession>A0AAV1ZVI8</accession>
<dbReference type="AlphaFoldDB" id="A0AAV1ZVI8"/>
<gene>
    <name evidence="3" type="ORF">LARSCL_LOCUS8314</name>
</gene>
<evidence type="ECO:0000256" key="1">
    <source>
        <dbReference type="SAM" id="MobiDB-lite"/>
    </source>
</evidence>
<sequence length="151" mass="17790">MKGFCFSCIFLTVVIGIAIVECRYPYEDTYRAGDIVPYGNRQAQNDQYGPNIGGYQRPRFPVYGNSNDRLPRSRYDKQGPYNGYIPIPSGIYPRETNRRRRTQLRPRGLGGNKKYYGNDEYDYGKNRRSYPRKNVPGYYNYDDFSYTDYDQ</sequence>
<reference evidence="3 4" key="1">
    <citation type="submission" date="2024-04" db="EMBL/GenBank/DDBJ databases">
        <authorList>
            <person name="Rising A."/>
            <person name="Reimegard J."/>
            <person name="Sonavane S."/>
            <person name="Akerstrom W."/>
            <person name="Nylinder S."/>
            <person name="Hedman E."/>
            <person name="Kallberg Y."/>
        </authorList>
    </citation>
    <scope>NUCLEOTIDE SEQUENCE [LARGE SCALE GENOMIC DNA]</scope>
</reference>
<feature type="signal peptide" evidence="2">
    <location>
        <begin position="1"/>
        <end position="22"/>
    </location>
</feature>
<feature type="region of interest" description="Disordered" evidence="1">
    <location>
        <begin position="46"/>
        <end position="134"/>
    </location>
</feature>
<dbReference type="Proteomes" id="UP001497382">
    <property type="component" value="Unassembled WGS sequence"/>
</dbReference>
<feature type="chain" id="PRO_5043404793" evidence="2">
    <location>
        <begin position="23"/>
        <end position="151"/>
    </location>
</feature>
<keyword evidence="4" id="KW-1185">Reference proteome</keyword>
<protein>
    <submittedName>
        <fullName evidence="3">Uncharacterized protein</fullName>
    </submittedName>
</protein>